<protein>
    <submittedName>
        <fullName evidence="3">Uncharacterized protein</fullName>
    </submittedName>
</protein>
<evidence type="ECO:0000256" key="1">
    <source>
        <dbReference type="ARBA" id="ARBA00022729"/>
    </source>
</evidence>
<proteinExistence type="predicted"/>
<dbReference type="Gene3D" id="3.40.50.1110">
    <property type="entry name" value="SGNH hydrolase"/>
    <property type="match status" value="1"/>
</dbReference>
<reference evidence="3 4" key="1">
    <citation type="journal article" date="2023" name="Plants (Basel)">
        <title>Bridging the Gap: Combining Genomics and Transcriptomics Approaches to Understand Stylosanthes scabra, an Orphan Legume from the Brazilian Caatinga.</title>
        <authorList>
            <person name="Ferreira-Neto J.R.C."/>
            <person name="da Silva M.D."/>
            <person name="Binneck E."/>
            <person name="de Melo N.F."/>
            <person name="da Silva R.H."/>
            <person name="de Melo A.L.T.M."/>
            <person name="Pandolfi V."/>
            <person name="Bustamante F.O."/>
            <person name="Brasileiro-Vidal A.C."/>
            <person name="Benko-Iseppon A.M."/>
        </authorList>
    </citation>
    <scope>NUCLEOTIDE SEQUENCE [LARGE SCALE GENOMIC DNA]</scope>
    <source>
        <tissue evidence="3">Leaves</tissue>
    </source>
</reference>
<dbReference type="InterPro" id="IPR036514">
    <property type="entry name" value="SGNH_hydro_sf"/>
</dbReference>
<feature type="region of interest" description="Disordered" evidence="2">
    <location>
        <begin position="180"/>
        <end position="201"/>
    </location>
</feature>
<keyword evidence="4" id="KW-1185">Reference proteome</keyword>
<comment type="caution">
    <text evidence="3">The sequence shown here is derived from an EMBL/GenBank/DDBJ whole genome shotgun (WGS) entry which is preliminary data.</text>
</comment>
<dbReference type="InterPro" id="IPR050592">
    <property type="entry name" value="GDSL_lipolytic_enzyme"/>
</dbReference>
<dbReference type="PANTHER" id="PTHR45642">
    <property type="entry name" value="GDSL ESTERASE/LIPASE EXL3"/>
    <property type="match status" value="1"/>
</dbReference>
<dbReference type="EMBL" id="JASCZI010242215">
    <property type="protein sequence ID" value="MED6210168.1"/>
    <property type="molecule type" value="Genomic_DNA"/>
</dbReference>
<dbReference type="Proteomes" id="UP001341840">
    <property type="component" value="Unassembled WGS sequence"/>
</dbReference>
<name>A0ABU6YMS5_9FABA</name>
<gene>
    <name evidence="3" type="ORF">PIB30_061578</name>
</gene>
<organism evidence="3 4">
    <name type="scientific">Stylosanthes scabra</name>
    <dbReference type="NCBI Taxonomy" id="79078"/>
    <lineage>
        <taxon>Eukaryota</taxon>
        <taxon>Viridiplantae</taxon>
        <taxon>Streptophyta</taxon>
        <taxon>Embryophyta</taxon>
        <taxon>Tracheophyta</taxon>
        <taxon>Spermatophyta</taxon>
        <taxon>Magnoliopsida</taxon>
        <taxon>eudicotyledons</taxon>
        <taxon>Gunneridae</taxon>
        <taxon>Pentapetalae</taxon>
        <taxon>rosids</taxon>
        <taxon>fabids</taxon>
        <taxon>Fabales</taxon>
        <taxon>Fabaceae</taxon>
        <taxon>Papilionoideae</taxon>
        <taxon>50 kb inversion clade</taxon>
        <taxon>dalbergioids sensu lato</taxon>
        <taxon>Dalbergieae</taxon>
        <taxon>Pterocarpus clade</taxon>
        <taxon>Stylosanthes</taxon>
    </lineage>
</organism>
<evidence type="ECO:0000313" key="3">
    <source>
        <dbReference type="EMBL" id="MED6210168.1"/>
    </source>
</evidence>
<keyword evidence="1" id="KW-0732">Signal</keyword>
<accession>A0ABU6YMS5</accession>
<evidence type="ECO:0000313" key="4">
    <source>
        <dbReference type="Proteomes" id="UP001341840"/>
    </source>
</evidence>
<dbReference type="PANTHER" id="PTHR45642:SF139">
    <property type="entry name" value="SGNH HYDROLASE-TYPE ESTERASE DOMAIN-CONTAINING PROTEIN"/>
    <property type="match status" value="1"/>
</dbReference>
<evidence type="ECO:0000256" key="2">
    <source>
        <dbReference type="SAM" id="MobiDB-lite"/>
    </source>
</evidence>
<sequence>MEKYRPIIYIVDDMLHIKSLFPAYFDFPTLFRGNHVPYGCSPTTFQPQDFQMEKYRPIMYIVDMLHIKNLLAVYLDFPTLRGNHVPYGCGFPNHTPTGRFSNGKISTDYIVDVLRVKSLLPAYLDYGINDGDLLTGVSFGAGGSGLDSNTAESAEDMNMDVQLQHFQECLERIRQTLSSWSSEDCGGRSSSDWVPSSTSYN</sequence>